<feature type="domain" description="Nop" evidence="5">
    <location>
        <begin position="128"/>
        <end position="242"/>
    </location>
</feature>
<proteinExistence type="inferred from homology"/>
<accession>A0A6A2YHL8</accession>
<comment type="subcellular location">
    <subcellularLocation>
        <location evidence="1">Nucleus</location>
        <location evidence="1">Nucleolus</location>
    </subcellularLocation>
</comment>
<dbReference type="Gene3D" id="1.10.287.4070">
    <property type="match status" value="1"/>
</dbReference>
<dbReference type="GO" id="GO:0032040">
    <property type="term" value="C:small-subunit processome"/>
    <property type="evidence" value="ECO:0007669"/>
    <property type="project" value="InterPro"/>
</dbReference>
<sequence>MLVLFETPVGFALFKVLDEGKLDKVEDLSKKFLALESARKVVSLKAFSKFENAVEALETVTKLLENAPNKAKLDFSEILPEEVEIELKEATTISMGTEINDLDLMNIKDMCDQVLNLAEYQDQLCDYLNSRMNTVAPNLTALVGARLIAHGGSLLNLSKQPSSTVQILGAEKALFRALKIKHSSPKYGIIYHASLVGQAAPKRKGKISRSLAAKAALVIRCDAHGDDQDNFMGLEIRAKLEE</sequence>
<dbReference type="InterPro" id="IPR045056">
    <property type="entry name" value="Nop56/Nop58"/>
</dbReference>
<evidence type="ECO:0000259" key="5">
    <source>
        <dbReference type="PROSITE" id="PS51358"/>
    </source>
</evidence>
<keyword evidence="3" id="KW-0690">Ribosome biogenesis</keyword>
<dbReference type="FunFam" id="1.10.246.90:FF:000005">
    <property type="entry name" value="Nucleolar protein 5, putative"/>
    <property type="match status" value="1"/>
</dbReference>
<dbReference type="InterPro" id="IPR002687">
    <property type="entry name" value="Nop_dom"/>
</dbReference>
<dbReference type="InterPro" id="IPR042239">
    <property type="entry name" value="Nop_C"/>
</dbReference>
<keyword evidence="7" id="KW-1185">Reference proteome</keyword>
<evidence type="ECO:0000256" key="3">
    <source>
        <dbReference type="ARBA" id="ARBA00022517"/>
    </source>
</evidence>
<dbReference type="GO" id="GO:0042254">
    <property type="term" value="P:ribosome biogenesis"/>
    <property type="evidence" value="ECO:0007669"/>
    <property type="project" value="UniProtKB-KW"/>
</dbReference>
<evidence type="ECO:0000256" key="1">
    <source>
        <dbReference type="ARBA" id="ARBA00004604"/>
    </source>
</evidence>
<dbReference type="InterPro" id="IPR036070">
    <property type="entry name" value="Nop_dom_sf"/>
</dbReference>
<dbReference type="Gene3D" id="1.10.246.90">
    <property type="entry name" value="Nop domain"/>
    <property type="match status" value="1"/>
</dbReference>
<comment type="caution">
    <text evidence="6">The sequence shown here is derived from an EMBL/GenBank/DDBJ whole genome shotgun (WGS) entry which is preliminary data.</text>
</comment>
<keyword evidence="4" id="KW-0539">Nucleus</keyword>
<dbReference type="SUPFAM" id="SSF89124">
    <property type="entry name" value="Nop domain"/>
    <property type="match status" value="1"/>
</dbReference>
<dbReference type="PROSITE" id="PS51358">
    <property type="entry name" value="NOP"/>
    <property type="match status" value="1"/>
</dbReference>
<dbReference type="Proteomes" id="UP000436088">
    <property type="component" value="Unassembled WGS sequence"/>
</dbReference>
<evidence type="ECO:0000313" key="6">
    <source>
        <dbReference type="EMBL" id="KAE8674314.1"/>
    </source>
</evidence>
<dbReference type="AlphaFoldDB" id="A0A6A2YHL8"/>
<evidence type="ECO:0000256" key="4">
    <source>
        <dbReference type="ARBA" id="ARBA00023242"/>
    </source>
</evidence>
<protein>
    <submittedName>
        <fullName evidence="6">Nucleolar protein 58</fullName>
    </submittedName>
</protein>
<gene>
    <name evidence="6" type="ORF">F3Y22_tig00111758pilonHSYRG00029</name>
</gene>
<dbReference type="PANTHER" id="PTHR10894">
    <property type="entry name" value="NUCLEOLAR PROTEIN 5 NUCLEOLAR PROTEIN NOP5 NOP58"/>
    <property type="match status" value="1"/>
</dbReference>
<dbReference type="GO" id="GO:0031428">
    <property type="term" value="C:box C/D methylation guide snoRNP complex"/>
    <property type="evidence" value="ECO:0007669"/>
    <property type="project" value="InterPro"/>
</dbReference>
<organism evidence="6 7">
    <name type="scientific">Hibiscus syriacus</name>
    <name type="common">Rose of Sharon</name>
    <dbReference type="NCBI Taxonomy" id="106335"/>
    <lineage>
        <taxon>Eukaryota</taxon>
        <taxon>Viridiplantae</taxon>
        <taxon>Streptophyta</taxon>
        <taxon>Embryophyta</taxon>
        <taxon>Tracheophyta</taxon>
        <taxon>Spermatophyta</taxon>
        <taxon>Magnoliopsida</taxon>
        <taxon>eudicotyledons</taxon>
        <taxon>Gunneridae</taxon>
        <taxon>Pentapetalae</taxon>
        <taxon>rosids</taxon>
        <taxon>malvids</taxon>
        <taxon>Malvales</taxon>
        <taxon>Malvaceae</taxon>
        <taxon>Malvoideae</taxon>
        <taxon>Hibiscus</taxon>
    </lineage>
</organism>
<reference evidence="6" key="1">
    <citation type="submission" date="2019-09" db="EMBL/GenBank/DDBJ databases">
        <title>Draft genome information of white flower Hibiscus syriacus.</title>
        <authorList>
            <person name="Kim Y.-M."/>
        </authorList>
    </citation>
    <scope>NUCLEOTIDE SEQUENCE [LARGE SCALE GENOMIC DNA]</scope>
    <source>
        <strain evidence="6">YM2019G1</strain>
    </source>
</reference>
<dbReference type="Pfam" id="PF01798">
    <property type="entry name" value="Nop"/>
    <property type="match status" value="1"/>
</dbReference>
<name>A0A6A2YHL8_HIBSY</name>
<comment type="similarity">
    <text evidence="2">Belongs to the NOP5/NOP56 family.</text>
</comment>
<evidence type="ECO:0000313" key="7">
    <source>
        <dbReference type="Proteomes" id="UP000436088"/>
    </source>
</evidence>
<dbReference type="EMBL" id="VEPZ02001419">
    <property type="protein sequence ID" value="KAE8674314.1"/>
    <property type="molecule type" value="Genomic_DNA"/>
</dbReference>
<dbReference type="GO" id="GO:0030515">
    <property type="term" value="F:snoRNA binding"/>
    <property type="evidence" value="ECO:0007669"/>
    <property type="project" value="InterPro"/>
</dbReference>
<evidence type="ECO:0000256" key="2">
    <source>
        <dbReference type="ARBA" id="ARBA00009211"/>
    </source>
</evidence>
<dbReference type="PANTHER" id="PTHR10894:SF1">
    <property type="entry name" value="NUCLEOLAR PROTEIN 58"/>
    <property type="match status" value="1"/>
</dbReference>